<dbReference type="EMBL" id="DTDJ01000036">
    <property type="protein sequence ID" value="HGL17768.1"/>
    <property type="molecule type" value="Genomic_DNA"/>
</dbReference>
<comment type="caution">
    <text evidence="4">Lacks conserved residue(s) required for the propagation of feature annotation.</text>
</comment>
<dbReference type="PIRSF" id="PIRSF001430">
    <property type="entry name" value="tRNA_psdUrid_synth"/>
    <property type="match status" value="1"/>
</dbReference>
<evidence type="ECO:0000256" key="1">
    <source>
        <dbReference type="ARBA" id="ARBA00009375"/>
    </source>
</evidence>
<comment type="similarity">
    <text evidence="1 4 7">Belongs to the tRNA pseudouridine synthase TruA family.</text>
</comment>
<dbReference type="SUPFAM" id="SSF55120">
    <property type="entry name" value="Pseudouridine synthase"/>
    <property type="match status" value="1"/>
</dbReference>
<dbReference type="InterPro" id="IPR020097">
    <property type="entry name" value="PsdUridine_synth_TruA_a/b_dom"/>
</dbReference>
<dbReference type="GO" id="GO:0031119">
    <property type="term" value="P:tRNA pseudouridine synthesis"/>
    <property type="evidence" value="ECO:0007669"/>
    <property type="project" value="UniProtKB-UniRule"/>
</dbReference>
<dbReference type="Pfam" id="PF01416">
    <property type="entry name" value="PseudoU_synth_1"/>
    <property type="match status" value="2"/>
</dbReference>
<evidence type="ECO:0000256" key="4">
    <source>
        <dbReference type="HAMAP-Rule" id="MF_00171"/>
    </source>
</evidence>
<dbReference type="InterPro" id="IPR020103">
    <property type="entry name" value="PsdUridine_synth_cat_dom_sf"/>
</dbReference>
<proteinExistence type="inferred from homology"/>
<keyword evidence="2 4" id="KW-0819">tRNA processing</keyword>
<organism evidence="9">
    <name type="scientific">candidate division WOR-3 bacterium</name>
    <dbReference type="NCBI Taxonomy" id="2052148"/>
    <lineage>
        <taxon>Bacteria</taxon>
        <taxon>Bacteria division WOR-3</taxon>
    </lineage>
</organism>
<dbReference type="InterPro" id="IPR020095">
    <property type="entry name" value="PsdUridine_synth_TruA_C"/>
</dbReference>
<dbReference type="Gene3D" id="3.30.70.580">
    <property type="entry name" value="Pseudouridine synthase I, catalytic domain, N-terminal subdomain"/>
    <property type="match status" value="1"/>
</dbReference>
<evidence type="ECO:0000256" key="6">
    <source>
        <dbReference type="PIRSR" id="PIRSR001430-2"/>
    </source>
</evidence>
<dbReference type="AlphaFoldDB" id="A0A7V3ZY16"/>
<feature type="active site" description="Nucleophile" evidence="4 5">
    <location>
        <position position="52"/>
    </location>
</feature>
<dbReference type="NCBIfam" id="TIGR00071">
    <property type="entry name" value="hisT_truA"/>
    <property type="match status" value="1"/>
</dbReference>
<reference evidence="9" key="1">
    <citation type="journal article" date="2020" name="mSystems">
        <title>Genome- and Community-Level Interaction Insights into Carbon Utilization and Element Cycling Functions of Hydrothermarchaeota in Hydrothermal Sediment.</title>
        <authorList>
            <person name="Zhou Z."/>
            <person name="Liu Y."/>
            <person name="Xu W."/>
            <person name="Pan J."/>
            <person name="Luo Z.H."/>
            <person name="Li M."/>
        </authorList>
    </citation>
    <scope>NUCLEOTIDE SEQUENCE [LARGE SCALE GENOMIC DNA]</scope>
    <source>
        <strain evidence="9">SpSt-69</strain>
    </source>
</reference>
<evidence type="ECO:0000256" key="2">
    <source>
        <dbReference type="ARBA" id="ARBA00022694"/>
    </source>
</evidence>
<accession>A0A7V3ZY16</accession>
<dbReference type="FunFam" id="3.30.70.580:FF:000001">
    <property type="entry name" value="tRNA pseudouridine synthase A"/>
    <property type="match status" value="1"/>
</dbReference>
<dbReference type="HAMAP" id="MF_00171">
    <property type="entry name" value="TruA"/>
    <property type="match status" value="1"/>
</dbReference>
<sequence>MVIKGIVEYDGTDFYGWQIQKDQRTVQGVLKEALETLLKGIDFRLIGASRTDTGVHAENQVFSLHIQQDLDIELPKFKKALNAILPQDVYVKSLEFVSNDFHARFSAKSKIYRYRILDGKRSPLRSRYVWELPYRLDEAVLSQCAKLIRGEIDFSFLEMVKEKEVKKVWFYAAYWEREKDEMVFYVEGSHFLYRLVRVLVGSMIYSYRKFSNCKFFENFLQGKEKRVIVAPAKGLTLLEVKY</sequence>
<dbReference type="PANTHER" id="PTHR11142">
    <property type="entry name" value="PSEUDOURIDYLATE SYNTHASE"/>
    <property type="match status" value="1"/>
</dbReference>
<feature type="domain" description="Pseudouridine synthase I TruA alpha/beta" evidence="8">
    <location>
        <begin position="7"/>
        <end position="105"/>
    </location>
</feature>
<comment type="catalytic activity">
    <reaction evidence="4 7">
        <text>uridine(38/39/40) in tRNA = pseudouridine(38/39/40) in tRNA</text>
        <dbReference type="Rhea" id="RHEA:22376"/>
        <dbReference type="Rhea" id="RHEA-COMP:10085"/>
        <dbReference type="Rhea" id="RHEA-COMP:10087"/>
        <dbReference type="ChEBI" id="CHEBI:65314"/>
        <dbReference type="ChEBI" id="CHEBI:65315"/>
        <dbReference type="EC" id="5.4.99.12"/>
    </reaction>
</comment>
<gene>
    <name evidence="4 9" type="primary">truA</name>
    <name evidence="9" type="ORF">ENU66_05545</name>
</gene>
<comment type="subunit">
    <text evidence="4">Homodimer.</text>
</comment>
<evidence type="ECO:0000256" key="7">
    <source>
        <dbReference type="RuleBase" id="RU003792"/>
    </source>
</evidence>
<dbReference type="InterPro" id="IPR001406">
    <property type="entry name" value="PsdUridine_synth_TruA"/>
</dbReference>
<dbReference type="InterPro" id="IPR020094">
    <property type="entry name" value="TruA/RsuA/RluB/E/F_N"/>
</dbReference>
<name>A0A7V3ZY16_UNCW3</name>
<protein>
    <recommendedName>
        <fullName evidence="4">tRNA pseudouridine synthase A</fullName>
        <ecNumber evidence="4">5.4.99.12</ecNumber>
    </recommendedName>
    <alternativeName>
        <fullName evidence="4">tRNA pseudouridine(38-40) synthase</fullName>
    </alternativeName>
    <alternativeName>
        <fullName evidence="4">tRNA pseudouridylate synthase I</fullName>
    </alternativeName>
    <alternativeName>
        <fullName evidence="4">tRNA-uridine isomerase I</fullName>
    </alternativeName>
</protein>
<dbReference type="GO" id="GO:0003723">
    <property type="term" value="F:RNA binding"/>
    <property type="evidence" value="ECO:0007669"/>
    <property type="project" value="InterPro"/>
</dbReference>
<evidence type="ECO:0000313" key="9">
    <source>
        <dbReference type="EMBL" id="HGL17768.1"/>
    </source>
</evidence>
<dbReference type="EC" id="5.4.99.12" evidence="4"/>
<comment type="function">
    <text evidence="4">Formation of pseudouridine at positions 38, 39 and 40 in the anticodon stem and loop of transfer RNAs.</text>
</comment>
<keyword evidence="3 4" id="KW-0413">Isomerase</keyword>
<evidence type="ECO:0000256" key="3">
    <source>
        <dbReference type="ARBA" id="ARBA00023235"/>
    </source>
</evidence>
<dbReference type="GO" id="GO:0160147">
    <property type="term" value="F:tRNA pseudouridine(38-40) synthase activity"/>
    <property type="evidence" value="ECO:0007669"/>
    <property type="project" value="UniProtKB-EC"/>
</dbReference>
<comment type="caution">
    <text evidence="9">The sequence shown here is derived from an EMBL/GenBank/DDBJ whole genome shotgun (WGS) entry which is preliminary data.</text>
</comment>
<dbReference type="PANTHER" id="PTHR11142:SF0">
    <property type="entry name" value="TRNA PSEUDOURIDINE SYNTHASE-LIKE 1"/>
    <property type="match status" value="1"/>
</dbReference>
<feature type="binding site" evidence="4 6">
    <location>
        <position position="112"/>
    </location>
    <ligand>
        <name>substrate</name>
    </ligand>
</feature>
<evidence type="ECO:0000256" key="5">
    <source>
        <dbReference type="PIRSR" id="PIRSR001430-1"/>
    </source>
</evidence>
<dbReference type="Gene3D" id="3.30.70.660">
    <property type="entry name" value="Pseudouridine synthase I, catalytic domain, C-terminal subdomain"/>
    <property type="match status" value="1"/>
</dbReference>
<dbReference type="CDD" id="cd02570">
    <property type="entry name" value="PseudoU_synth_EcTruA"/>
    <property type="match status" value="1"/>
</dbReference>
<feature type="domain" description="Pseudouridine synthase I TruA alpha/beta" evidence="8">
    <location>
        <begin position="145"/>
        <end position="242"/>
    </location>
</feature>
<evidence type="ECO:0000259" key="8">
    <source>
        <dbReference type="Pfam" id="PF01416"/>
    </source>
</evidence>